<feature type="transmembrane region" description="Helical" evidence="1">
    <location>
        <begin position="217"/>
        <end position="235"/>
    </location>
</feature>
<feature type="transmembrane region" description="Helical" evidence="1">
    <location>
        <begin position="250"/>
        <end position="270"/>
    </location>
</feature>
<dbReference type="Pfam" id="PF09991">
    <property type="entry name" value="DUF2232"/>
    <property type="match status" value="1"/>
</dbReference>
<dbReference type="InterPro" id="IPR018710">
    <property type="entry name" value="DUF2232"/>
</dbReference>
<keyword evidence="1" id="KW-0472">Membrane</keyword>
<feature type="transmembrane region" description="Helical" evidence="1">
    <location>
        <begin position="108"/>
        <end position="132"/>
    </location>
</feature>
<keyword evidence="1" id="KW-0812">Transmembrane</keyword>
<dbReference type="PANTHER" id="PTHR41324:SF1">
    <property type="entry name" value="DUF2232 DOMAIN-CONTAINING PROTEIN"/>
    <property type="match status" value="1"/>
</dbReference>
<reference evidence="2 3" key="1">
    <citation type="journal article" date="2016" name="Int. J. Syst. Evol. Microbiol.">
        <title>Desulfotomaculum ferrireducens sp. nov., a moderately thermophilic sulfate-reducing and dissimilatory Fe(III)-reducing bacterium isolated from compost.</title>
        <authorList>
            <person name="Yang G."/>
            <person name="Guo J."/>
            <person name="Zhuang L."/>
            <person name="Yuan Y."/>
            <person name="Zhou S."/>
        </authorList>
    </citation>
    <scope>NUCLEOTIDE SEQUENCE [LARGE SCALE GENOMIC DNA]</scope>
    <source>
        <strain evidence="2 3">GSS09</strain>
    </source>
</reference>
<dbReference type="PANTHER" id="PTHR41324">
    <property type="entry name" value="MEMBRANE PROTEIN-RELATED"/>
    <property type="match status" value="1"/>
</dbReference>
<dbReference type="AlphaFoldDB" id="A0A1S6ISI8"/>
<evidence type="ECO:0000313" key="2">
    <source>
        <dbReference type="EMBL" id="AQS57738.1"/>
    </source>
</evidence>
<dbReference type="EMBL" id="CP019698">
    <property type="protein sequence ID" value="AQS57738.1"/>
    <property type="molecule type" value="Genomic_DNA"/>
</dbReference>
<sequence>MATLRDTRALVDGAFMAGLTAVLALLGMYIPPFFFVSSMLLPIPLAVLVRRQNLKVAILSLVVTLFLMTVLYPDPLVVLIMFMQFGPLGLVLGLLYKNYVSAGHALVAASLVATLSSLAVIALSVMVVGISLEALQASLNESMNKAFAMYQEAGIPVPLEQQQMLREGVQTAVLLLPAAYIAAYLISTTLTYIIGAKVLRRLNYQVNSLPPFSKWRLPWYAIWGIIIGLLCYLLGNEYQLDTVKIIGQNVLILFVFIFFIFGLSVIVHFYQQINLAKPFKMMLLFLLIIYISFMYMAVVLLGLLDTIFNLRRPITKKEI</sequence>
<dbReference type="OrthoDB" id="1726902at2"/>
<gene>
    <name evidence="2" type="ORF">B0537_00525</name>
</gene>
<feature type="transmembrane region" description="Helical" evidence="1">
    <location>
        <begin position="56"/>
        <end position="72"/>
    </location>
</feature>
<accession>A0A1S6ISI8</accession>
<evidence type="ECO:0000256" key="1">
    <source>
        <dbReference type="SAM" id="Phobius"/>
    </source>
</evidence>
<dbReference type="RefSeq" id="WP_077712701.1">
    <property type="nucleotide sequence ID" value="NZ_CP019698.1"/>
</dbReference>
<proteinExistence type="predicted"/>
<protein>
    <submittedName>
        <fullName evidence="2">Membrane-like protein</fullName>
    </submittedName>
</protein>
<feature type="transmembrane region" description="Helical" evidence="1">
    <location>
        <begin position="174"/>
        <end position="196"/>
    </location>
</feature>
<feature type="transmembrane region" description="Helical" evidence="1">
    <location>
        <begin position="9"/>
        <end position="26"/>
    </location>
</feature>
<keyword evidence="3" id="KW-1185">Reference proteome</keyword>
<dbReference type="KEGG" id="dfg:B0537_00525"/>
<name>A0A1S6ISI8_9FIRM</name>
<feature type="transmembrane region" description="Helical" evidence="1">
    <location>
        <begin position="282"/>
        <end position="304"/>
    </location>
</feature>
<evidence type="ECO:0000313" key="3">
    <source>
        <dbReference type="Proteomes" id="UP000189464"/>
    </source>
</evidence>
<dbReference type="STRING" id="1833852.B0537_00525"/>
<keyword evidence="1" id="KW-1133">Transmembrane helix</keyword>
<dbReference type="Proteomes" id="UP000189464">
    <property type="component" value="Chromosome"/>
</dbReference>
<organism evidence="2 3">
    <name type="scientific">Desulforamulus ferrireducens</name>
    <dbReference type="NCBI Taxonomy" id="1833852"/>
    <lineage>
        <taxon>Bacteria</taxon>
        <taxon>Bacillati</taxon>
        <taxon>Bacillota</taxon>
        <taxon>Clostridia</taxon>
        <taxon>Eubacteriales</taxon>
        <taxon>Peptococcaceae</taxon>
        <taxon>Desulforamulus</taxon>
    </lineage>
</organism>